<dbReference type="CDD" id="cd02976">
    <property type="entry name" value="NrdH"/>
    <property type="match status" value="1"/>
</dbReference>
<keyword evidence="3" id="KW-1185">Reference proteome</keyword>
<dbReference type="EMBL" id="CP003360">
    <property type="protein sequence ID" value="AFM25152.1"/>
    <property type="molecule type" value="Genomic_DNA"/>
</dbReference>
<accession>I4C6G1</accession>
<evidence type="ECO:0000313" key="3">
    <source>
        <dbReference type="Proteomes" id="UP000006055"/>
    </source>
</evidence>
<reference evidence="3" key="1">
    <citation type="submission" date="2012-06" db="EMBL/GenBank/DDBJ databases">
        <title>Complete sequence of chromosome of Desulfomonile tiedjei DSM 6799.</title>
        <authorList>
            <person name="Lucas S."/>
            <person name="Copeland A."/>
            <person name="Lapidus A."/>
            <person name="Glavina del Rio T."/>
            <person name="Dalin E."/>
            <person name="Tice H."/>
            <person name="Bruce D."/>
            <person name="Goodwin L."/>
            <person name="Pitluck S."/>
            <person name="Peters L."/>
            <person name="Ovchinnikova G."/>
            <person name="Zeytun A."/>
            <person name="Lu M."/>
            <person name="Kyrpides N."/>
            <person name="Mavromatis K."/>
            <person name="Ivanova N."/>
            <person name="Brettin T."/>
            <person name="Detter J.C."/>
            <person name="Han C."/>
            <person name="Larimer F."/>
            <person name="Land M."/>
            <person name="Hauser L."/>
            <person name="Markowitz V."/>
            <person name="Cheng J.-F."/>
            <person name="Hugenholtz P."/>
            <person name="Woyke T."/>
            <person name="Wu D."/>
            <person name="Spring S."/>
            <person name="Schroeder M."/>
            <person name="Brambilla E."/>
            <person name="Klenk H.-P."/>
            <person name="Eisen J.A."/>
        </authorList>
    </citation>
    <scope>NUCLEOTIDE SEQUENCE [LARGE SCALE GENOMIC DNA]</scope>
    <source>
        <strain evidence="3">ATCC 49306 / DSM 6799 / DCB-1</strain>
    </source>
</reference>
<dbReference type="InterPro" id="IPR002109">
    <property type="entry name" value="Glutaredoxin"/>
</dbReference>
<sequence length="115" mass="13014">MSRSFVSTANRWYNLGSRNFYPLLKIGKGAHMAKRVKMYGISTCTHSRCAKEFLSFLGVEFECTDLDLISKEMAGLLMEEVKRLNGRCSFPTILIGDKVVVGCRKELIQEALEND</sequence>
<dbReference type="SUPFAM" id="SSF52833">
    <property type="entry name" value="Thioredoxin-like"/>
    <property type="match status" value="1"/>
</dbReference>
<evidence type="ECO:0000313" key="2">
    <source>
        <dbReference type="EMBL" id="AFM25152.1"/>
    </source>
</evidence>
<organism evidence="2 3">
    <name type="scientific">Desulfomonile tiedjei (strain ATCC 49306 / DSM 6799 / DCB-1)</name>
    <dbReference type="NCBI Taxonomy" id="706587"/>
    <lineage>
        <taxon>Bacteria</taxon>
        <taxon>Pseudomonadati</taxon>
        <taxon>Thermodesulfobacteriota</taxon>
        <taxon>Desulfomonilia</taxon>
        <taxon>Desulfomonilales</taxon>
        <taxon>Desulfomonilaceae</taxon>
        <taxon>Desulfomonile</taxon>
    </lineage>
</organism>
<feature type="domain" description="Glutaredoxin" evidence="1">
    <location>
        <begin position="36"/>
        <end position="100"/>
    </location>
</feature>
<dbReference type="InterPro" id="IPR036249">
    <property type="entry name" value="Thioredoxin-like_sf"/>
</dbReference>
<proteinExistence type="predicted"/>
<gene>
    <name evidence="2" type="ordered locus">Desti_2471</name>
</gene>
<dbReference type="PROSITE" id="PS51354">
    <property type="entry name" value="GLUTAREDOXIN_2"/>
    <property type="match status" value="1"/>
</dbReference>
<dbReference type="KEGG" id="dti:Desti_2471"/>
<dbReference type="AlphaFoldDB" id="I4C6G1"/>
<dbReference type="HOGENOM" id="CLU_026126_9_1_7"/>
<dbReference type="eggNOG" id="COG0695">
    <property type="taxonomic scope" value="Bacteria"/>
</dbReference>
<dbReference type="Proteomes" id="UP000006055">
    <property type="component" value="Chromosome"/>
</dbReference>
<dbReference type="Pfam" id="PF00462">
    <property type="entry name" value="Glutaredoxin"/>
    <property type="match status" value="1"/>
</dbReference>
<evidence type="ECO:0000259" key="1">
    <source>
        <dbReference type="Pfam" id="PF00462"/>
    </source>
</evidence>
<name>I4C6G1_DESTA</name>
<dbReference type="Gene3D" id="3.40.30.10">
    <property type="entry name" value="Glutaredoxin"/>
    <property type="match status" value="1"/>
</dbReference>
<dbReference type="STRING" id="706587.Desti_2471"/>
<protein>
    <submittedName>
        <fullName evidence="2">Glutaredoxin-like protein</fullName>
    </submittedName>
</protein>